<dbReference type="EMBL" id="BAAARJ010000009">
    <property type="protein sequence ID" value="GAA2615734.1"/>
    <property type="molecule type" value="Genomic_DNA"/>
</dbReference>
<dbReference type="RefSeq" id="WP_344566410.1">
    <property type="nucleotide sequence ID" value="NZ_BAAARJ010000009.1"/>
</dbReference>
<dbReference type="Pfam" id="PF03067">
    <property type="entry name" value="LPMO_10"/>
    <property type="match status" value="1"/>
</dbReference>
<accession>A0ABP6CJX3</accession>
<name>A0ABP6CJX3_9ACTN</name>
<keyword evidence="4" id="KW-0503">Monooxygenase</keyword>
<protein>
    <submittedName>
        <fullName evidence="4">Lytic polysaccharide monooxygenase</fullName>
    </submittedName>
</protein>
<gene>
    <name evidence="4" type="ORF">GCM10009863_31820</name>
</gene>
<dbReference type="InterPro" id="IPR051024">
    <property type="entry name" value="GlcNAc_Chitin_IntDeg"/>
</dbReference>
<sequence length="197" mass="20956">MRKKIAAAVVGLGLGGAAMLFTSGSAQGHGYSQDPTSRQAFCADGTVADCGAIQHEPQSVEGPKGFPEAGPKDGAICSAGNESFKELDDPRGGKWPATKLQAGQNHTFSWTITARHSTTDFSYYVTKDGWDPDKPLTRADLESKPFLTVPMNGQKPDATWTAEGKLPEGKSGRHMIVGVWTIADTANAFYSCADVEF</sequence>
<evidence type="ECO:0000256" key="2">
    <source>
        <dbReference type="SAM" id="SignalP"/>
    </source>
</evidence>
<dbReference type="CDD" id="cd21177">
    <property type="entry name" value="LPMO_AA10"/>
    <property type="match status" value="1"/>
</dbReference>
<organism evidence="4 5">
    <name type="scientific">Streptomyces axinellae</name>
    <dbReference type="NCBI Taxonomy" id="552788"/>
    <lineage>
        <taxon>Bacteria</taxon>
        <taxon>Bacillati</taxon>
        <taxon>Actinomycetota</taxon>
        <taxon>Actinomycetes</taxon>
        <taxon>Kitasatosporales</taxon>
        <taxon>Streptomycetaceae</taxon>
        <taxon>Streptomyces</taxon>
    </lineage>
</organism>
<reference evidence="5" key="1">
    <citation type="journal article" date="2019" name="Int. J. Syst. Evol. Microbiol.">
        <title>The Global Catalogue of Microorganisms (GCM) 10K type strain sequencing project: providing services to taxonomists for standard genome sequencing and annotation.</title>
        <authorList>
            <consortium name="The Broad Institute Genomics Platform"/>
            <consortium name="The Broad Institute Genome Sequencing Center for Infectious Disease"/>
            <person name="Wu L."/>
            <person name="Ma J."/>
        </authorList>
    </citation>
    <scope>NUCLEOTIDE SEQUENCE [LARGE SCALE GENOMIC DNA]</scope>
    <source>
        <strain evidence="5">JCM 16373</strain>
    </source>
</reference>
<evidence type="ECO:0000256" key="1">
    <source>
        <dbReference type="ARBA" id="ARBA00022729"/>
    </source>
</evidence>
<comment type="caution">
    <text evidence="4">The sequence shown here is derived from an EMBL/GenBank/DDBJ whole genome shotgun (WGS) entry which is preliminary data.</text>
</comment>
<keyword evidence="5" id="KW-1185">Reference proteome</keyword>
<dbReference type="Proteomes" id="UP001501447">
    <property type="component" value="Unassembled WGS sequence"/>
</dbReference>
<dbReference type="SUPFAM" id="SSF81296">
    <property type="entry name" value="E set domains"/>
    <property type="match status" value="1"/>
</dbReference>
<feature type="domain" description="Chitin-binding type-4" evidence="3">
    <location>
        <begin position="29"/>
        <end position="195"/>
    </location>
</feature>
<keyword evidence="1 2" id="KW-0732">Signal</keyword>
<keyword evidence="4" id="KW-0560">Oxidoreductase</keyword>
<proteinExistence type="predicted"/>
<dbReference type="Gene3D" id="2.70.50.50">
    <property type="entry name" value="chitin-binding protein cbp21"/>
    <property type="match status" value="1"/>
</dbReference>
<feature type="chain" id="PRO_5045593867" evidence="2">
    <location>
        <begin position="29"/>
        <end position="197"/>
    </location>
</feature>
<evidence type="ECO:0000259" key="3">
    <source>
        <dbReference type="Pfam" id="PF03067"/>
    </source>
</evidence>
<feature type="signal peptide" evidence="2">
    <location>
        <begin position="1"/>
        <end position="28"/>
    </location>
</feature>
<evidence type="ECO:0000313" key="4">
    <source>
        <dbReference type="EMBL" id="GAA2615734.1"/>
    </source>
</evidence>
<dbReference type="InterPro" id="IPR004302">
    <property type="entry name" value="Cellulose/chitin-bd_N"/>
</dbReference>
<dbReference type="PANTHER" id="PTHR34823:SF1">
    <property type="entry name" value="CHITIN-BINDING TYPE-4 DOMAIN-CONTAINING PROTEIN"/>
    <property type="match status" value="1"/>
</dbReference>
<evidence type="ECO:0000313" key="5">
    <source>
        <dbReference type="Proteomes" id="UP001501447"/>
    </source>
</evidence>
<dbReference type="PANTHER" id="PTHR34823">
    <property type="entry name" value="GLCNAC-BINDING PROTEIN A"/>
    <property type="match status" value="1"/>
</dbReference>
<dbReference type="InterPro" id="IPR014756">
    <property type="entry name" value="Ig_E-set"/>
</dbReference>
<dbReference type="GO" id="GO:0004497">
    <property type="term" value="F:monooxygenase activity"/>
    <property type="evidence" value="ECO:0007669"/>
    <property type="project" value="UniProtKB-KW"/>
</dbReference>